<reference evidence="3" key="1">
    <citation type="journal article" date="2019" name="Int. J. Syst. Evol. Microbiol.">
        <title>The Global Catalogue of Microorganisms (GCM) 10K type strain sequencing project: providing services to taxonomists for standard genome sequencing and annotation.</title>
        <authorList>
            <consortium name="The Broad Institute Genomics Platform"/>
            <consortium name="The Broad Institute Genome Sequencing Center for Infectious Disease"/>
            <person name="Wu L."/>
            <person name="Ma J."/>
        </authorList>
    </citation>
    <scope>NUCLEOTIDE SEQUENCE [LARGE SCALE GENOMIC DNA]</scope>
    <source>
        <strain evidence="3">JCM 4253</strain>
    </source>
</reference>
<dbReference type="EMBL" id="BNBF01000041">
    <property type="protein sequence ID" value="GHG76386.1"/>
    <property type="molecule type" value="Genomic_DNA"/>
</dbReference>
<proteinExistence type="predicted"/>
<keyword evidence="1" id="KW-0472">Membrane</keyword>
<gene>
    <name evidence="2" type="ORF">GCM10018980_74280</name>
</gene>
<protein>
    <submittedName>
        <fullName evidence="2">Uncharacterized protein</fullName>
    </submittedName>
</protein>
<keyword evidence="1" id="KW-1133">Transmembrane helix</keyword>
<name>A0A919F3F7_9ACTN</name>
<sequence>MSDREMWASMALLATFLGFVVSIFVGPPAWFLGILSAVLAVSVLIIWTEQKKSGRR</sequence>
<comment type="caution">
    <text evidence="2">The sequence shown here is derived from an EMBL/GenBank/DDBJ whole genome shotgun (WGS) entry which is preliminary data.</text>
</comment>
<feature type="transmembrane region" description="Helical" evidence="1">
    <location>
        <begin position="30"/>
        <end position="48"/>
    </location>
</feature>
<dbReference type="Proteomes" id="UP000619355">
    <property type="component" value="Unassembled WGS sequence"/>
</dbReference>
<feature type="transmembrane region" description="Helical" evidence="1">
    <location>
        <begin position="7"/>
        <end position="24"/>
    </location>
</feature>
<keyword evidence="1" id="KW-0812">Transmembrane</keyword>
<dbReference type="RefSeq" id="WP_189986561.1">
    <property type="nucleotide sequence ID" value="NZ_BNBF01000041.1"/>
</dbReference>
<organism evidence="2 3">
    <name type="scientific">Streptomyces capoamus</name>
    <dbReference type="NCBI Taxonomy" id="68183"/>
    <lineage>
        <taxon>Bacteria</taxon>
        <taxon>Bacillati</taxon>
        <taxon>Actinomycetota</taxon>
        <taxon>Actinomycetes</taxon>
        <taxon>Kitasatosporales</taxon>
        <taxon>Streptomycetaceae</taxon>
        <taxon>Streptomyces</taxon>
    </lineage>
</organism>
<dbReference type="AlphaFoldDB" id="A0A919F3F7"/>
<keyword evidence="3" id="KW-1185">Reference proteome</keyword>
<accession>A0A919F3F7</accession>
<evidence type="ECO:0000313" key="3">
    <source>
        <dbReference type="Proteomes" id="UP000619355"/>
    </source>
</evidence>
<evidence type="ECO:0000313" key="2">
    <source>
        <dbReference type="EMBL" id="GHG76386.1"/>
    </source>
</evidence>
<evidence type="ECO:0000256" key="1">
    <source>
        <dbReference type="SAM" id="Phobius"/>
    </source>
</evidence>